<protein>
    <recommendedName>
        <fullName evidence="8 9">7-methyl-GTP pyrophosphatase</fullName>
        <shortName evidence="9">m(7)GTP pyrophosphatase</shortName>
        <ecNumber evidence="9">3.6.1.-</ecNumber>
    </recommendedName>
</protein>
<dbReference type="HAMAP" id="MF_00528">
    <property type="entry name" value="Maf"/>
    <property type="match status" value="1"/>
</dbReference>
<evidence type="ECO:0000256" key="7">
    <source>
        <dbReference type="ARBA" id="ARBA00060749"/>
    </source>
</evidence>
<dbReference type="AlphaFoldDB" id="A0A1A6C8N0"/>
<dbReference type="FunFam" id="3.90.950.10:FF:000005">
    <property type="entry name" value="7-methyl-GTP pyrophosphatase"/>
    <property type="match status" value="1"/>
</dbReference>
<keyword evidence="3 9" id="KW-0378">Hydrolase</keyword>
<evidence type="ECO:0000256" key="8">
    <source>
        <dbReference type="ARBA" id="ARBA00068163"/>
    </source>
</evidence>
<evidence type="ECO:0000256" key="2">
    <source>
        <dbReference type="ARBA" id="ARBA00022490"/>
    </source>
</evidence>
<evidence type="ECO:0000313" key="10">
    <source>
        <dbReference type="EMBL" id="OBS10905.1"/>
    </source>
</evidence>
<reference evidence="10 11" key="1">
    <citation type="journal article" date="2014" name="Genome Announc.">
        <title>Draft Genome Sequence of the Iron-Oxidizing, Acidophilic, and Halotolerant 'Thiobacillus prosperus' Type Strain DSM 5130.</title>
        <authorList>
            <person name="Ossandon F.J."/>
            <person name="Cardenas J.P."/>
            <person name="Corbett M."/>
            <person name="Quatrini R."/>
            <person name="Holmes D.S."/>
            <person name="Watkin E."/>
        </authorList>
    </citation>
    <scope>NUCLEOTIDE SEQUENCE [LARGE SCALE GENOMIC DNA]</scope>
    <source>
        <strain evidence="10 11">DSM 5130</strain>
    </source>
</reference>
<comment type="caution">
    <text evidence="10">The sequence shown here is derived from an EMBL/GenBank/DDBJ whole genome shotgun (WGS) entry which is preliminary data.</text>
</comment>
<evidence type="ECO:0000256" key="3">
    <source>
        <dbReference type="ARBA" id="ARBA00022801"/>
    </source>
</evidence>
<dbReference type="PANTHER" id="PTHR43213">
    <property type="entry name" value="BIFUNCTIONAL DTTP/UTP PYROPHOSPHATASE/METHYLTRANSFERASE PROTEIN-RELATED"/>
    <property type="match status" value="1"/>
</dbReference>
<dbReference type="NCBIfam" id="TIGR00172">
    <property type="entry name" value="maf"/>
    <property type="match status" value="1"/>
</dbReference>
<comment type="cofactor">
    <cofactor evidence="9">
        <name>a divalent metal cation</name>
        <dbReference type="ChEBI" id="CHEBI:60240"/>
    </cofactor>
</comment>
<dbReference type="GO" id="GO:0009117">
    <property type="term" value="P:nucleotide metabolic process"/>
    <property type="evidence" value="ECO:0007669"/>
    <property type="project" value="UniProtKB-KW"/>
</dbReference>
<dbReference type="PANTHER" id="PTHR43213:SF10">
    <property type="entry name" value="7-METHYL-GTP PYROPHOSPHATASE"/>
    <property type="match status" value="1"/>
</dbReference>
<organism evidence="10 11">
    <name type="scientific">Acidihalobacter prosperus</name>
    <dbReference type="NCBI Taxonomy" id="160660"/>
    <lineage>
        <taxon>Bacteria</taxon>
        <taxon>Pseudomonadati</taxon>
        <taxon>Pseudomonadota</taxon>
        <taxon>Gammaproteobacteria</taxon>
        <taxon>Chromatiales</taxon>
        <taxon>Ectothiorhodospiraceae</taxon>
        <taxon>Acidihalobacter</taxon>
    </lineage>
</organism>
<comment type="subcellular location">
    <subcellularLocation>
        <location evidence="1 9">Cytoplasm</location>
    </subcellularLocation>
</comment>
<comment type="similarity">
    <text evidence="7 9">Belongs to the Maf family. YceF subfamily.</text>
</comment>
<dbReference type="Pfam" id="PF02545">
    <property type="entry name" value="Maf"/>
    <property type="match status" value="1"/>
</dbReference>
<proteinExistence type="inferred from homology"/>
<sequence>MSRQLILASSSPYRRELLARLELPFETAAPAIDETPAPDEPPRALVERLSRDKAGALRPRFPHALLIGSDQCVVLDDRIVGKPGTHEQARSQLLAASGRSVAVHTGLCLLDAATGVRWEDVVSYEIEFRELDADEIERYLQAERPYDCAGSVKSEGLGVSLLRHMRGDDPSALVGLPLIRLCDMLRAAGIQVPA</sequence>
<dbReference type="GO" id="GO:0005737">
    <property type="term" value="C:cytoplasm"/>
    <property type="evidence" value="ECO:0007669"/>
    <property type="project" value="UniProtKB-SubCell"/>
</dbReference>
<dbReference type="Gene3D" id="3.90.950.10">
    <property type="match status" value="1"/>
</dbReference>
<dbReference type="RefSeq" id="WP_065089196.1">
    <property type="nucleotide sequence ID" value="NZ_JQSG02000001.1"/>
</dbReference>
<dbReference type="InterPro" id="IPR029001">
    <property type="entry name" value="ITPase-like_fam"/>
</dbReference>
<dbReference type="SUPFAM" id="SSF52972">
    <property type="entry name" value="ITPase-like"/>
    <property type="match status" value="1"/>
</dbReference>
<keyword evidence="2 9" id="KW-0963">Cytoplasm</keyword>
<keyword evidence="11" id="KW-1185">Reference proteome</keyword>
<dbReference type="OrthoDB" id="9813694at2"/>
<dbReference type="InterPro" id="IPR003697">
    <property type="entry name" value="Maf-like"/>
</dbReference>
<dbReference type="EMBL" id="JQSG02000001">
    <property type="protein sequence ID" value="OBS10905.1"/>
    <property type="molecule type" value="Genomic_DNA"/>
</dbReference>
<feature type="site" description="Important for substrate specificity" evidence="9">
    <location>
        <position position="155"/>
    </location>
</feature>
<evidence type="ECO:0000256" key="5">
    <source>
        <dbReference type="ARBA" id="ARBA00050213"/>
    </source>
</evidence>
<evidence type="ECO:0000256" key="6">
    <source>
        <dbReference type="ARBA" id="ARBA00053369"/>
    </source>
</evidence>
<dbReference type="CDD" id="cd00555">
    <property type="entry name" value="Maf"/>
    <property type="match status" value="1"/>
</dbReference>
<evidence type="ECO:0000256" key="1">
    <source>
        <dbReference type="ARBA" id="ARBA00004496"/>
    </source>
</evidence>
<comment type="catalytic activity">
    <reaction evidence="5 9">
        <text>N(7)-methyl-GTP + H2O = N(7)-methyl-GMP + diphosphate + H(+)</text>
        <dbReference type="Rhea" id="RHEA:58744"/>
        <dbReference type="ChEBI" id="CHEBI:15377"/>
        <dbReference type="ChEBI" id="CHEBI:15378"/>
        <dbReference type="ChEBI" id="CHEBI:33019"/>
        <dbReference type="ChEBI" id="CHEBI:58285"/>
        <dbReference type="ChEBI" id="CHEBI:87133"/>
    </reaction>
</comment>
<dbReference type="GO" id="GO:0047429">
    <property type="term" value="F:nucleoside triphosphate diphosphatase activity"/>
    <property type="evidence" value="ECO:0007669"/>
    <property type="project" value="InterPro"/>
</dbReference>
<dbReference type="EC" id="3.6.1.-" evidence="9"/>
<gene>
    <name evidence="10" type="ORF">Thpro_020621</name>
</gene>
<accession>A0A1A6C8N0</accession>
<dbReference type="PIRSF" id="PIRSF006305">
    <property type="entry name" value="Maf"/>
    <property type="match status" value="1"/>
</dbReference>
<feature type="active site" description="Proton acceptor" evidence="9">
    <location>
        <position position="70"/>
    </location>
</feature>
<comment type="caution">
    <text evidence="9">Lacks conserved residue(s) required for the propagation of feature annotation.</text>
</comment>
<evidence type="ECO:0000256" key="4">
    <source>
        <dbReference type="ARBA" id="ARBA00023080"/>
    </source>
</evidence>
<evidence type="ECO:0000313" key="11">
    <source>
        <dbReference type="Proteomes" id="UP000029273"/>
    </source>
</evidence>
<feature type="site" description="Important for substrate specificity" evidence="9">
    <location>
        <position position="13"/>
    </location>
</feature>
<name>A0A1A6C8N0_9GAMM</name>
<comment type="function">
    <text evidence="6 9">Nucleoside triphosphate pyrophosphatase that hydrolyzes 7-methyl-GTP (m(7)GTP). May have a dual role in cell division arrest and in preventing the incorporation of modified nucleotides into cellular nucleic acids.</text>
</comment>
<feature type="site" description="Important for substrate specificity" evidence="9">
    <location>
        <position position="71"/>
    </location>
</feature>
<dbReference type="Proteomes" id="UP000029273">
    <property type="component" value="Unassembled WGS sequence"/>
</dbReference>
<evidence type="ECO:0000256" key="9">
    <source>
        <dbReference type="HAMAP-Rule" id="MF_00528"/>
    </source>
</evidence>
<keyword evidence="4 9" id="KW-0546">Nucleotide metabolism</keyword>